<comment type="subcellular location">
    <subcellularLocation>
        <location evidence="1">Membrane</location>
    </subcellularLocation>
</comment>
<keyword evidence="2 4" id="KW-0807">Transducer</keyword>
<dbReference type="GO" id="GO:0016020">
    <property type="term" value="C:membrane"/>
    <property type="evidence" value="ECO:0007669"/>
    <property type="project" value="UniProtKB-SubCell"/>
</dbReference>
<keyword evidence="5" id="KW-0812">Transmembrane</keyword>
<feature type="domain" description="Methyl-accepting transducer" evidence="6">
    <location>
        <begin position="439"/>
        <end position="675"/>
    </location>
</feature>
<evidence type="ECO:0000256" key="5">
    <source>
        <dbReference type="SAM" id="Phobius"/>
    </source>
</evidence>
<comment type="similarity">
    <text evidence="3">Belongs to the methyl-accepting chemotaxis (MCP) protein family.</text>
</comment>
<dbReference type="Pfam" id="PF00015">
    <property type="entry name" value="MCPsignal"/>
    <property type="match status" value="1"/>
</dbReference>
<comment type="caution">
    <text evidence="8">The sequence shown here is derived from an EMBL/GenBank/DDBJ whole genome shotgun (WGS) entry which is preliminary data.</text>
</comment>
<dbReference type="InterPro" id="IPR003660">
    <property type="entry name" value="HAMP_dom"/>
</dbReference>
<accession>A0A2T3LAZ3</accession>
<dbReference type="InterPro" id="IPR004089">
    <property type="entry name" value="MCPsignal_dom"/>
</dbReference>
<dbReference type="CDD" id="cd18774">
    <property type="entry name" value="PDC2_HK_sensor"/>
    <property type="match status" value="1"/>
</dbReference>
<dbReference type="PROSITE" id="PS50111">
    <property type="entry name" value="CHEMOTAXIS_TRANSDUC_2"/>
    <property type="match status" value="1"/>
</dbReference>
<dbReference type="FunFam" id="1.10.287.950:FF:000001">
    <property type="entry name" value="Methyl-accepting chemotaxis sensory transducer"/>
    <property type="match status" value="1"/>
</dbReference>
<keyword evidence="5" id="KW-1133">Transmembrane helix</keyword>
<evidence type="ECO:0000256" key="1">
    <source>
        <dbReference type="ARBA" id="ARBA00004370"/>
    </source>
</evidence>
<dbReference type="SMART" id="SM00283">
    <property type="entry name" value="MA"/>
    <property type="match status" value="1"/>
</dbReference>
<keyword evidence="9" id="KW-1185">Reference proteome</keyword>
<evidence type="ECO:0000256" key="2">
    <source>
        <dbReference type="ARBA" id="ARBA00023224"/>
    </source>
</evidence>
<evidence type="ECO:0000313" key="9">
    <source>
        <dbReference type="Proteomes" id="UP000241803"/>
    </source>
</evidence>
<proteinExistence type="inferred from homology"/>
<reference evidence="8 9" key="1">
    <citation type="submission" date="2018-03" db="EMBL/GenBank/DDBJ databases">
        <title>Whole genome sequencing of Histamine producing bacteria.</title>
        <authorList>
            <person name="Butler K."/>
        </authorList>
    </citation>
    <scope>NUCLEOTIDE SEQUENCE [LARGE SCALE GENOMIC DNA]</scope>
    <source>
        <strain evidence="8 9">ATCC 19614</strain>
    </source>
</reference>
<keyword evidence="5" id="KW-0472">Membrane</keyword>
<feature type="domain" description="HAMP" evidence="7">
    <location>
        <begin position="380"/>
        <end position="434"/>
    </location>
</feature>
<dbReference type="PANTHER" id="PTHR32089:SF55">
    <property type="entry name" value="METHYL ACCEPTING SENSORY TRANSDUCER WITH CACHE_2 SMALL MOLECULE BINDING DOMAIN"/>
    <property type="match status" value="1"/>
</dbReference>
<dbReference type="EMBL" id="PYOC01000002">
    <property type="protein sequence ID" value="PSV48507.1"/>
    <property type="molecule type" value="Genomic_DNA"/>
</dbReference>
<dbReference type="GO" id="GO:0007165">
    <property type="term" value="P:signal transduction"/>
    <property type="evidence" value="ECO:0007669"/>
    <property type="project" value="UniProtKB-KW"/>
</dbReference>
<dbReference type="PROSITE" id="PS50885">
    <property type="entry name" value="HAMP"/>
    <property type="match status" value="1"/>
</dbReference>
<organism evidence="8 9">
    <name type="scientific">Photobacterium indicum</name>
    <dbReference type="NCBI Taxonomy" id="81447"/>
    <lineage>
        <taxon>Bacteria</taxon>
        <taxon>Pseudomonadati</taxon>
        <taxon>Pseudomonadota</taxon>
        <taxon>Gammaproteobacteria</taxon>
        <taxon>Vibrionales</taxon>
        <taxon>Vibrionaceae</taxon>
        <taxon>Photobacterium</taxon>
    </lineage>
</organism>
<dbReference type="CDD" id="cd11386">
    <property type="entry name" value="MCP_signal"/>
    <property type="match status" value="1"/>
</dbReference>
<dbReference type="CDD" id="cd06225">
    <property type="entry name" value="HAMP"/>
    <property type="match status" value="1"/>
</dbReference>
<dbReference type="PANTHER" id="PTHR32089">
    <property type="entry name" value="METHYL-ACCEPTING CHEMOTAXIS PROTEIN MCPB"/>
    <property type="match status" value="1"/>
</dbReference>
<sequence>MRSLSVQWKITLMAGVGILLTVFVLTGLSFYFSSQNQQLVSEQTFTSLRNQSEALVKIQSERQAIYVQQYMDEATYRAEMLAQSVLFLKFNAEENYTNSAELRGSINELLRRSVNNFPNIYSAFVVFEPNALDGEDNNYHDASYVGANSIGRFAPYWSKPLNQEAVQRVFTEEQIENTSLNAAGRAANNIFSCSALSQNTCVMNPTFSSEESGRHLISSITTPLIVDGKSIGIMGIDIKLNTLQPVINDVDNNLFNGVGNVSLLSNDGTIVAWDQGENRLGDRYTPQDGLPEMLPSWLSQGDDFIGWSDSQRTLLAYTPVMLGNTTWGITVQLPAEQVLEEAIALDSAIQAQRSASSNIQIIASVMIGGFGILVVLFAASRLVAPIKQVVESLKEIASGEGDLTQRITVTQQDEVGELAIWFNRFLDKLQDTIGQVVVTVEEVSKTAGEAAHVASNTRDGSESQFKEVDMVATASEEMTQTSAQVVGHTETAVYAAKEADSAAQEGQQVIQLSAGLMASLVNRMDSAVPIAKELESNSENINEILKVIEGISEQTNLLALNAAIEAARAGDQGRGFAVVADEVRLLASRTKDSVGQIHTVIDDLQQGTRSVVGAIEEGNQLAGDTAEQVSKAVESLSQITESVGAIQAMNEQIMRAAEEQQAVSGEVNRNVSNIRELSEGILTHAESSADIGQRLTEISERQKALASQFKV</sequence>
<dbReference type="SMART" id="SM00304">
    <property type="entry name" value="HAMP"/>
    <property type="match status" value="1"/>
</dbReference>
<evidence type="ECO:0000256" key="4">
    <source>
        <dbReference type="PROSITE-ProRule" id="PRU00284"/>
    </source>
</evidence>
<evidence type="ECO:0000259" key="6">
    <source>
        <dbReference type="PROSITE" id="PS50111"/>
    </source>
</evidence>
<dbReference type="CDD" id="cd12913">
    <property type="entry name" value="PDC1_MCP_like"/>
    <property type="match status" value="1"/>
</dbReference>
<protein>
    <submittedName>
        <fullName evidence="8">Methyl-accepting chemotaxis protein</fullName>
    </submittedName>
</protein>
<name>A0A2T3LAZ3_9GAMM</name>
<evidence type="ECO:0000259" key="7">
    <source>
        <dbReference type="PROSITE" id="PS50885"/>
    </source>
</evidence>
<dbReference type="Gene3D" id="3.30.450.20">
    <property type="entry name" value="PAS domain"/>
    <property type="match status" value="2"/>
</dbReference>
<dbReference type="RefSeq" id="WP_107253092.1">
    <property type="nucleotide sequence ID" value="NZ_PYOC01000002.1"/>
</dbReference>
<dbReference type="Pfam" id="PF00672">
    <property type="entry name" value="HAMP"/>
    <property type="match status" value="1"/>
</dbReference>
<dbReference type="AlphaFoldDB" id="A0A2T3LAZ3"/>
<dbReference type="GO" id="GO:0006935">
    <property type="term" value="P:chemotaxis"/>
    <property type="evidence" value="ECO:0007669"/>
    <property type="project" value="UniProtKB-ARBA"/>
</dbReference>
<gene>
    <name evidence="8" type="ORF">C9J47_08320</name>
</gene>
<evidence type="ECO:0000313" key="8">
    <source>
        <dbReference type="EMBL" id="PSV48507.1"/>
    </source>
</evidence>
<feature type="transmembrane region" description="Helical" evidence="5">
    <location>
        <begin position="361"/>
        <end position="384"/>
    </location>
</feature>
<dbReference type="Gene3D" id="1.10.287.950">
    <property type="entry name" value="Methyl-accepting chemotaxis protein"/>
    <property type="match status" value="1"/>
</dbReference>
<feature type="transmembrane region" description="Helical" evidence="5">
    <location>
        <begin position="12"/>
        <end position="32"/>
    </location>
</feature>
<dbReference type="Proteomes" id="UP000241803">
    <property type="component" value="Unassembled WGS sequence"/>
</dbReference>
<dbReference type="SUPFAM" id="SSF58104">
    <property type="entry name" value="Methyl-accepting chemotaxis protein (MCP) signaling domain"/>
    <property type="match status" value="1"/>
</dbReference>
<evidence type="ECO:0000256" key="3">
    <source>
        <dbReference type="ARBA" id="ARBA00029447"/>
    </source>
</evidence>